<keyword evidence="5" id="KW-0406">Ion transport</keyword>
<keyword evidence="4 5" id="KW-0472">Membrane</keyword>
<protein>
    <recommendedName>
        <fullName evidence="5">Copper transport protein</fullName>
    </recommendedName>
</protein>
<sequence>MSGMDHMSSTTGGMSAMKMYFHGSIGTDILWFASWVPSSAGATVGVCLGVFVIAIFERWLAALRRACEHGWQRGQVGLIRPTTNGPYNTPPSPNTTGPERIPLTSGSSLAGESKDSTRPDTVPARDVEKDTLGDESGPSNETFDFDPLPRAARQQWRGERRWARPWRVWVDVPRGLLQALQTLIHYLLMLVAMTFNIWWILSVVIGSGVGEIMFGRFGPSSADH</sequence>
<accession>A0AAD9CY73</accession>
<dbReference type="Proteomes" id="UP001182556">
    <property type="component" value="Unassembled WGS sequence"/>
</dbReference>
<dbReference type="InterPro" id="IPR007274">
    <property type="entry name" value="Cop_transporter"/>
</dbReference>
<dbReference type="GO" id="GO:0005375">
    <property type="term" value="F:copper ion transmembrane transporter activity"/>
    <property type="evidence" value="ECO:0007669"/>
    <property type="project" value="UniProtKB-UniRule"/>
</dbReference>
<evidence type="ECO:0000256" key="2">
    <source>
        <dbReference type="ARBA" id="ARBA00022692"/>
    </source>
</evidence>
<proteinExistence type="inferred from homology"/>
<dbReference type="PANTHER" id="PTHR12483">
    <property type="entry name" value="SOLUTE CARRIER FAMILY 31 COPPER TRANSPORTERS"/>
    <property type="match status" value="1"/>
</dbReference>
<dbReference type="EMBL" id="JAODAN010000008">
    <property type="protein sequence ID" value="KAK1922608.1"/>
    <property type="molecule type" value="Genomic_DNA"/>
</dbReference>
<keyword evidence="5" id="KW-0186">Copper</keyword>
<dbReference type="PANTHER" id="PTHR12483:SF27">
    <property type="entry name" value="COPPER TRANSPORT PROTEIN CTR1"/>
    <property type="match status" value="1"/>
</dbReference>
<evidence type="ECO:0000256" key="5">
    <source>
        <dbReference type="RuleBase" id="RU367022"/>
    </source>
</evidence>
<keyword evidence="8" id="KW-1185">Reference proteome</keyword>
<keyword evidence="3 5" id="KW-1133">Transmembrane helix</keyword>
<gene>
    <name evidence="7" type="ORF">DB88DRAFT_512127</name>
</gene>
<dbReference type="Pfam" id="PF04145">
    <property type="entry name" value="Ctr"/>
    <property type="match status" value="1"/>
</dbReference>
<feature type="transmembrane region" description="Helical" evidence="5">
    <location>
        <begin position="29"/>
        <end position="56"/>
    </location>
</feature>
<evidence type="ECO:0000313" key="8">
    <source>
        <dbReference type="Proteomes" id="UP001182556"/>
    </source>
</evidence>
<evidence type="ECO:0000256" key="4">
    <source>
        <dbReference type="ARBA" id="ARBA00023136"/>
    </source>
</evidence>
<feature type="compositionally biased region" description="Basic and acidic residues" evidence="6">
    <location>
        <begin position="112"/>
        <end position="132"/>
    </location>
</feature>
<comment type="caution">
    <text evidence="7">The sequence shown here is derived from an EMBL/GenBank/DDBJ whole genome shotgun (WGS) entry which is preliminary data.</text>
</comment>
<keyword evidence="5" id="KW-0187">Copper transport</keyword>
<dbReference type="AlphaFoldDB" id="A0AAD9CY73"/>
<reference evidence="7" key="1">
    <citation type="submission" date="2023-02" db="EMBL/GenBank/DDBJ databases">
        <title>Identification and recombinant expression of a fungal hydrolase from Papiliotrema laurentii that hydrolyzes apple cutin and clears colloidal polyester polyurethane.</title>
        <authorList>
            <consortium name="DOE Joint Genome Institute"/>
            <person name="Roman V.A."/>
            <person name="Bojanowski C."/>
            <person name="Crable B.R."/>
            <person name="Wagner D.N."/>
            <person name="Hung C.S."/>
            <person name="Nadeau L.J."/>
            <person name="Schratz L."/>
            <person name="Haridas S."/>
            <person name="Pangilinan J."/>
            <person name="Lipzen A."/>
            <person name="Na H."/>
            <person name="Yan M."/>
            <person name="Ng V."/>
            <person name="Grigoriev I.V."/>
            <person name="Spatafora J.W."/>
            <person name="Barlow D."/>
            <person name="Biffinger J."/>
            <person name="Kelley-Loughnane N."/>
            <person name="Varaljay V.A."/>
            <person name="Crookes-Goodson W.J."/>
        </authorList>
    </citation>
    <scope>NUCLEOTIDE SEQUENCE</scope>
    <source>
        <strain evidence="7">5307AH</strain>
    </source>
</reference>
<dbReference type="GO" id="GO:0005886">
    <property type="term" value="C:plasma membrane"/>
    <property type="evidence" value="ECO:0007669"/>
    <property type="project" value="TreeGrafter"/>
</dbReference>
<keyword evidence="2 5" id="KW-0812">Transmembrane</keyword>
<comment type="similarity">
    <text evidence="5">Belongs to the copper transporter (Ctr) (TC 1.A.56) family. SLC31A subfamily.</text>
</comment>
<organism evidence="7 8">
    <name type="scientific">Papiliotrema laurentii</name>
    <name type="common">Cryptococcus laurentii</name>
    <dbReference type="NCBI Taxonomy" id="5418"/>
    <lineage>
        <taxon>Eukaryota</taxon>
        <taxon>Fungi</taxon>
        <taxon>Dikarya</taxon>
        <taxon>Basidiomycota</taxon>
        <taxon>Agaricomycotina</taxon>
        <taxon>Tremellomycetes</taxon>
        <taxon>Tremellales</taxon>
        <taxon>Rhynchogastremaceae</taxon>
        <taxon>Papiliotrema</taxon>
    </lineage>
</organism>
<evidence type="ECO:0000256" key="3">
    <source>
        <dbReference type="ARBA" id="ARBA00022989"/>
    </source>
</evidence>
<evidence type="ECO:0000256" key="6">
    <source>
        <dbReference type="SAM" id="MobiDB-lite"/>
    </source>
</evidence>
<evidence type="ECO:0000256" key="1">
    <source>
        <dbReference type="ARBA" id="ARBA00004141"/>
    </source>
</evidence>
<evidence type="ECO:0000313" key="7">
    <source>
        <dbReference type="EMBL" id="KAK1922608.1"/>
    </source>
</evidence>
<feature type="transmembrane region" description="Helical" evidence="5">
    <location>
        <begin position="183"/>
        <end position="205"/>
    </location>
</feature>
<name>A0AAD9CY73_PAPLA</name>
<feature type="region of interest" description="Disordered" evidence="6">
    <location>
        <begin position="77"/>
        <end position="148"/>
    </location>
</feature>
<comment type="subcellular location">
    <subcellularLocation>
        <location evidence="1 5">Membrane</location>
        <topology evidence="1 5">Multi-pass membrane protein</topology>
    </subcellularLocation>
</comment>
<keyword evidence="5" id="KW-0813">Transport</keyword>